<keyword evidence="2" id="KW-1185">Reference proteome</keyword>
<name>A0A8K0SV61_9HYPO</name>
<organism evidence="1 2">
    <name type="scientific">Stachybotrys elegans</name>
    <dbReference type="NCBI Taxonomy" id="80388"/>
    <lineage>
        <taxon>Eukaryota</taxon>
        <taxon>Fungi</taxon>
        <taxon>Dikarya</taxon>
        <taxon>Ascomycota</taxon>
        <taxon>Pezizomycotina</taxon>
        <taxon>Sordariomycetes</taxon>
        <taxon>Hypocreomycetidae</taxon>
        <taxon>Hypocreales</taxon>
        <taxon>Stachybotryaceae</taxon>
        <taxon>Stachybotrys</taxon>
    </lineage>
</organism>
<dbReference type="InterPro" id="IPR023401">
    <property type="entry name" value="ODC_N"/>
</dbReference>
<dbReference type="SUPFAM" id="SSF51735">
    <property type="entry name" value="NAD(P)-binding Rossmann-fold domains"/>
    <property type="match status" value="1"/>
</dbReference>
<gene>
    <name evidence="1" type="ORF">B0I35DRAFT_427186</name>
</gene>
<reference evidence="1" key="1">
    <citation type="journal article" date="2021" name="Nat. Commun.">
        <title>Genetic determinants of endophytism in the Arabidopsis root mycobiome.</title>
        <authorList>
            <person name="Mesny F."/>
            <person name="Miyauchi S."/>
            <person name="Thiergart T."/>
            <person name="Pickel B."/>
            <person name="Atanasova L."/>
            <person name="Karlsson M."/>
            <person name="Huettel B."/>
            <person name="Barry K.W."/>
            <person name="Haridas S."/>
            <person name="Chen C."/>
            <person name="Bauer D."/>
            <person name="Andreopoulos W."/>
            <person name="Pangilinan J."/>
            <person name="LaButti K."/>
            <person name="Riley R."/>
            <person name="Lipzen A."/>
            <person name="Clum A."/>
            <person name="Drula E."/>
            <person name="Henrissat B."/>
            <person name="Kohler A."/>
            <person name="Grigoriev I.V."/>
            <person name="Martin F.M."/>
            <person name="Hacquard S."/>
        </authorList>
    </citation>
    <scope>NUCLEOTIDE SEQUENCE</scope>
    <source>
        <strain evidence="1">MPI-CAGE-CH-0235</strain>
    </source>
</reference>
<dbReference type="InterPro" id="IPR003462">
    <property type="entry name" value="ODC_Mu_crystall"/>
</dbReference>
<sequence length="334" mass="36036">MLILKDPDIETLLRSLSRDDCLKLLKSLHQVLQQYSASNSGTSNAAKVHQPQREVIATEQGNTSIFMPCSTGAQTAIKIVTVSAGGVKGCINVFEPDGKLIGLINAEELTAFRTALASMIPFERFPQQTGRIVVFGAGKQAEWHIRLALLLREGITNVTVVNRKSARGMEGLFPSLRGKYPTVKFDVLLKTSPDYETQLQACLAVSDAIFCCTPATTPHFPRSYLGEKARFISLIGSYKPKMQEIDSETLLSGGKILVDSKDSCLIEAGELIKAGVTADQLVEVGDVSQFDSVTSGPGSHIFKCVGLAVMDLVTAGEVLAMARERKIGMDVGDL</sequence>
<dbReference type="InterPro" id="IPR036291">
    <property type="entry name" value="NAD(P)-bd_dom_sf"/>
</dbReference>
<dbReference type="AlphaFoldDB" id="A0A8K0SV61"/>
<dbReference type="PANTHER" id="PTHR13812:SF23">
    <property type="entry name" value="PRNX PROTEIN"/>
    <property type="match status" value="1"/>
</dbReference>
<dbReference type="OrthoDB" id="41492at2759"/>
<proteinExistence type="predicted"/>
<dbReference type="EMBL" id="JAGPNK010000004">
    <property type="protein sequence ID" value="KAH7323142.1"/>
    <property type="molecule type" value="Genomic_DNA"/>
</dbReference>
<evidence type="ECO:0000313" key="1">
    <source>
        <dbReference type="EMBL" id="KAH7323142.1"/>
    </source>
</evidence>
<dbReference type="Proteomes" id="UP000813444">
    <property type="component" value="Unassembled WGS sequence"/>
</dbReference>
<dbReference type="Gene3D" id="3.30.1780.10">
    <property type="entry name" value="ornithine cyclodeaminase, domain 1"/>
    <property type="match status" value="1"/>
</dbReference>
<evidence type="ECO:0000313" key="2">
    <source>
        <dbReference type="Proteomes" id="UP000813444"/>
    </source>
</evidence>
<accession>A0A8K0SV61</accession>
<dbReference type="PANTHER" id="PTHR13812">
    <property type="entry name" value="KETIMINE REDUCTASE MU-CRYSTALLIN"/>
    <property type="match status" value="1"/>
</dbReference>
<dbReference type="GO" id="GO:0005737">
    <property type="term" value="C:cytoplasm"/>
    <property type="evidence" value="ECO:0007669"/>
    <property type="project" value="TreeGrafter"/>
</dbReference>
<protein>
    <submittedName>
        <fullName evidence="1">Ornithine cyclodeaminase</fullName>
    </submittedName>
</protein>
<comment type="caution">
    <text evidence="1">The sequence shown here is derived from an EMBL/GenBank/DDBJ whole genome shotgun (WGS) entry which is preliminary data.</text>
</comment>
<dbReference type="Pfam" id="PF02423">
    <property type="entry name" value="OCD_Mu_crystall"/>
    <property type="match status" value="1"/>
</dbReference>
<dbReference type="Gene3D" id="3.40.50.720">
    <property type="entry name" value="NAD(P)-binding Rossmann-like Domain"/>
    <property type="match status" value="1"/>
</dbReference>